<dbReference type="GO" id="GO:0016787">
    <property type="term" value="F:hydrolase activity"/>
    <property type="evidence" value="ECO:0007669"/>
    <property type="project" value="UniProtKB-KW"/>
</dbReference>
<evidence type="ECO:0000259" key="2">
    <source>
        <dbReference type="Pfam" id="PF00144"/>
    </source>
</evidence>
<evidence type="ECO:0000313" key="4">
    <source>
        <dbReference type="Proteomes" id="UP001501116"/>
    </source>
</evidence>
<evidence type="ECO:0000313" key="3">
    <source>
        <dbReference type="EMBL" id="GAA1967368.1"/>
    </source>
</evidence>
<dbReference type="Gene3D" id="3.40.710.10">
    <property type="entry name" value="DD-peptidase/beta-lactamase superfamily"/>
    <property type="match status" value="1"/>
</dbReference>
<dbReference type="InterPro" id="IPR050491">
    <property type="entry name" value="AmpC-like"/>
</dbReference>
<dbReference type="EMBL" id="BAAANN010000017">
    <property type="protein sequence ID" value="GAA1967368.1"/>
    <property type="molecule type" value="Genomic_DNA"/>
</dbReference>
<name>A0ABP5CQL0_9PSEU</name>
<organism evidence="3 4">
    <name type="scientific">Amycolatopsis minnesotensis</name>
    <dbReference type="NCBI Taxonomy" id="337894"/>
    <lineage>
        <taxon>Bacteria</taxon>
        <taxon>Bacillati</taxon>
        <taxon>Actinomycetota</taxon>
        <taxon>Actinomycetes</taxon>
        <taxon>Pseudonocardiales</taxon>
        <taxon>Pseudonocardiaceae</taxon>
        <taxon>Amycolatopsis</taxon>
    </lineage>
</organism>
<keyword evidence="1" id="KW-0732">Signal</keyword>
<dbReference type="PANTHER" id="PTHR46825:SF7">
    <property type="entry name" value="D-ALANYL-D-ALANINE CARBOXYPEPTIDASE"/>
    <property type="match status" value="1"/>
</dbReference>
<comment type="caution">
    <text evidence="3">The sequence shown here is derived from an EMBL/GenBank/DDBJ whole genome shotgun (WGS) entry which is preliminary data.</text>
</comment>
<dbReference type="SUPFAM" id="SSF56601">
    <property type="entry name" value="beta-lactamase/transpeptidase-like"/>
    <property type="match status" value="1"/>
</dbReference>
<gene>
    <name evidence="3" type="ORF">GCM10009754_45050</name>
</gene>
<reference evidence="4" key="1">
    <citation type="journal article" date="2019" name="Int. J. Syst. Evol. Microbiol.">
        <title>The Global Catalogue of Microorganisms (GCM) 10K type strain sequencing project: providing services to taxonomists for standard genome sequencing and annotation.</title>
        <authorList>
            <consortium name="The Broad Institute Genomics Platform"/>
            <consortium name="The Broad Institute Genome Sequencing Center for Infectious Disease"/>
            <person name="Wu L."/>
            <person name="Ma J."/>
        </authorList>
    </citation>
    <scope>NUCLEOTIDE SEQUENCE [LARGE SCALE GENOMIC DNA]</scope>
    <source>
        <strain evidence="4">JCM 14545</strain>
    </source>
</reference>
<dbReference type="PANTHER" id="PTHR46825">
    <property type="entry name" value="D-ALANYL-D-ALANINE-CARBOXYPEPTIDASE/ENDOPEPTIDASE AMPH"/>
    <property type="match status" value="1"/>
</dbReference>
<accession>A0ABP5CQL0</accession>
<protein>
    <submittedName>
        <fullName evidence="3">Serine hydrolase domain-containing protein</fullName>
    </submittedName>
</protein>
<feature type="domain" description="Beta-lactamase-related" evidence="2">
    <location>
        <begin position="33"/>
        <end position="327"/>
    </location>
</feature>
<dbReference type="InterPro" id="IPR012338">
    <property type="entry name" value="Beta-lactam/transpept-like"/>
</dbReference>
<dbReference type="Proteomes" id="UP001501116">
    <property type="component" value="Unassembled WGS sequence"/>
</dbReference>
<evidence type="ECO:0000256" key="1">
    <source>
        <dbReference type="SAM" id="SignalP"/>
    </source>
</evidence>
<proteinExistence type="predicted"/>
<sequence length="369" mass="39336">MGFRRKAIAGAVAIGLLGTVPAAAGTDPFRTAVHGLVDAGFPGAVAYQRTGTGHRAFAEGVADLATGRAALPGDRFRVASNTKAFVAAIVFQLAESGRLSLQDSVRRWLPGVVGGPGYDASKITVERLLNHTSGVHDPRDPEFFAPYLDEHRRGYVYTPDEVIRRSLVDPPATGPEYSNTGYLLLGKIIERVTHHTAESEIRHRLIGPLGLTRTTFPRYDPFIHGRHLHGYDMKNEDMTVFSPSYDWTAGAVISTVDDLAKFQRALLGGKLVGADSLARMKQVVLEEGPIGYGLGLERLTAPCPGGRQVVAWGGTGAGPGYYSMAFTTDDGSRQAVLGLSKYDLRADVTKVGKVAPAPPAPAMLAALCG</sequence>
<feature type="signal peptide" evidence="1">
    <location>
        <begin position="1"/>
        <end position="24"/>
    </location>
</feature>
<dbReference type="RefSeq" id="WP_344422023.1">
    <property type="nucleotide sequence ID" value="NZ_BAAANN010000017.1"/>
</dbReference>
<dbReference type="InterPro" id="IPR001466">
    <property type="entry name" value="Beta-lactam-related"/>
</dbReference>
<dbReference type="Pfam" id="PF00144">
    <property type="entry name" value="Beta-lactamase"/>
    <property type="match status" value="1"/>
</dbReference>
<feature type="chain" id="PRO_5046774611" evidence="1">
    <location>
        <begin position="25"/>
        <end position="369"/>
    </location>
</feature>
<keyword evidence="4" id="KW-1185">Reference proteome</keyword>
<keyword evidence="3" id="KW-0378">Hydrolase</keyword>